<keyword evidence="4 7" id="KW-0812">Transmembrane</keyword>
<accession>F3ZWQ7</accession>
<protein>
    <submittedName>
        <fullName evidence="9">Carbohydrate ABC transporter membrane protein 1, CUT1 family</fullName>
    </submittedName>
</protein>
<keyword evidence="6 7" id="KW-0472">Membrane</keyword>
<dbReference type="InterPro" id="IPR051393">
    <property type="entry name" value="ABC_transporter_permease"/>
</dbReference>
<keyword evidence="5 7" id="KW-1133">Transmembrane helix</keyword>
<dbReference type="OrthoDB" id="9773727at2"/>
<evidence type="ECO:0000256" key="3">
    <source>
        <dbReference type="ARBA" id="ARBA00022475"/>
    </source>
</evidence>
<feature type="transmembrane region" description="Helical" evidence="7">
    <location>
        <begin position="155"/>
        <end position="178"/>
    </location>
</feature>
<dbReference type="HOGENOM" id="CLU_016047_0_2_9"/>
<keyword evidence="2 7" id="KW-0813">Transport</keyword>
<sequence>MKKYKFNRPWEGYAFLTPWILGFLLFTAIPMVLSLYFSFTQYDVVTSPKWIGLKNYIDLANDPRVHKSLQVTFTYVALGVPFQLIFALLLAAVFKNNIPGIRIYRAIYYLPSLFGGSVAVAILWRQLFNKEGAINQLLSLVGIEGKNWIASPDTALYTLILLLIWQFGSPMVIFLGGLKQISPDYYEAAEIDGASKVGTFFHITLPLLTPMVFFNIVMTIINAFQAFTPSYIISGGTGAPVDSTLFYTLYLYIKGFQHFSMGYASALAWVLLIIIAIITAIMFLLAQKWVYYDE</sequence>
<evidence type="ECO:0000313" key="9">
    <source>
        <dbReference type="EMBL" id="AEE96500.1"/>
    </source>
</evidence>
<dbReference type="Proteomes" id="UP000008457">
    <property type="component" value="Chromosome"/>
</dbReference>
<evidence type="ECO:0000256" key="1">
    <source>
        <dbReference type="ARBA" id="ARBA00004651"/>
    </source>
</evidence>
<dbReference type="EMBL" id="CP002360">
    <property type="protein sequence ID" value="AEE96500.1"/>
    <property type="molecule type" value="Genomic_DNA"/>
</dbReference>
<gene>
    <name evidence="9" type="ordered locus">Mahau_1306</name>
</gene>
<evidence type="ECO:0000256" key="2">
    <source>
        <dbReference type="ARBA" id="ARBA00022448"/>
    </source>
</evidence>
<keyword evidence="3" id="KW-1003">Cell membrane</keyword>
<dbReference type="Pfam" id="PF00528">
    <property type="entry name" value="BPD_transp_1"/>
    <property type="match status" value="1"/>
</dbReference>
<feature type="transmembrane region" description="Helical" evidence="7">
    <location>
        <begin position="265"/>
        <end position="286"/>
    </location>
</feature>
<feature type="transmembrane region" description="Helical" evidence="7">
    <location>
        <begin position="12"/>
        <end position="39"/>
    </location>
</feature>
<dbReference type="Gene3D" id="1.10.3720.10">
    <property type="entry name" value="MetI-like"/>
    <property type="match status" value="1"/>
</dbReference>
<dbReference type="RefSeq" id="WP_013780930.1">
    <property type="nucleotide sequence ID" value="NC_015520.1"/>
</dbReference>
<name>F3ZWQ7_MAHA5</name>
<keyword evidence="10" id="KW-1185">Reference proteome</keyword>
<dbReference type="PANTHER" id="PTHR30193">
    <property type="entry name" value="ABC TRANSPORTER PERMEASE PROTEIN"/>
    <property type="match status" value="1"/>
</dbReference>
<feature type="transmembrane region" description="Helical" evidence="7">
    <location>
        <begin position="106"/>
        <end position="124"/>
    </location>
</feature>
<dbReference type="InterPro" id="IPR035906">
    <property type="entry name" value="MetI-like_sf"/>
</dbReference>
<dbReference type="GO" id="GO:0055085">
    <property type="term" value="P:transmembrane transport"/>
    <property type="evidence" value="ECO:0007669"/>
    <property type="project" value="InterPro"/>
</dbReference>
<reference evidence="10" key="1">
    <citation type="submission" date="2010-11" db="EMBL/GenBank/DDBJ databases">
        <title>The complete genome of Mahella australiensis DSM 15567.</title>
        <authorList>
            <consortium name="US DOE Joint Genome Institute (JGI-PGF)"/>
            <person name="Lucas S."/>
            <person name="Copeland A."/>
            <person name="Lapidus A."/>
            <person name="Bruce D."/>
            <person name="Goodwin L."/>
            <person name="Pitluck S."/>
            <person name="Kyrpides N."/>
            <person name="Mavromatis K."/>
            <person name="Pagani I."/>
            <person name="Ivanova N."/>
            <person name="Teshima H."/>
            <person name="Brettin T."/>
            <person name="Detter J.C."/>
            <person name="Han C."/>
            <person name="Tapia R."/>
            <person name="Land M."/>
            <person name="Hauser L."/>
            <person name="Markowitz V."/>
            <person name="Cheng J.-F."/>
            <person name="Hugenholtz P."/>
            <person name="Woyke T."/>
            <person name="Wu D."/>
            <person name="Spring S."/>
            <person name="Pukall R."/>
            <person name="Steenblock K."/>
            <person name="Schneider S."/>
            <person name="Klenk H.-P."/>
            <person name="Eisen J.A."/>
        </authorList>
    </citation>
    <scope>NUCLEOTIDE SEQUENCE [LARGE SCALE GENOMIC DNA]</scope>
    <source>
        <strain evidence="10">DSM 15567 / CIP 107919 / 50-1 BON</strain>
    </source>
</reference>
<dbReference type="KEGG" id="mas:Mahau_1306"/>
<proteinExistence type="inferred from homology"/>
<feature type="transmembrane region" description="Helical" evidence="7">
    <location>
        <begin position="73"/>
        <end position="94"/>
    </location>
</feature>
<dbReference type="PANTHER" id="PTHR30193:SF1">
    <property type="entry name" value="ABC TRANSPORTER PERMEASE PROTEIN YESP-RELATED"/>
    <property type="match status" value="1"/>
</dbReference>
<evidence type="ECO:0000313" key="10">
    <source>
        <dbReference type="Proteomes" id="UP000008457"/>
    </source>
</evidence>
<evidence type="ECO:0000256" key="5">
    <source>
        <dbReference type="ARBA" id="ARBA00022989"/>
    </source>
</evidence>
<feature type="transmembrane region" description="Helical" evidence="7">
    <location>
        <begin position="230"/>
        <end position="253"/>
    </location>
</feature>
<feature type="domain" description="ABC transmembrane type-1" evidence="8">
    <location>
        <begin position="65"/>
        <end position="282"/>
    </location>
</feature>
<dbReference type="eggNOG" id="COG1175">
    <property type="taxonomic scope" value="Bacteria"/>
</dbReference>
<comment type="similarity">
    <text evidence="7">Belongs to the binding-protein-dependent transport system permease family.</text>
</comment>
<dbReference type="AlphaFoldDB" id="F3ZWQ7"/>
<evidence type="ECO:0000256" key="7">
    <source>
        <dbReference type="RuleBase" id="RU363032"/>
    </source>
</evidence>
<dbReference type="STRING" id="697281.Mahau_1306"/>
<feature type="transmembrane region" description="Helical" evidence="7">
    <location>
        <begin position="199"/>
        <end position="224"/>
    </location>
</feature>
<dbReference type="InterPro" id="IPR000515">
    <property type="entry name" value="MetI-like"/>
</dbReference>
<evidence type="ECO:0000256" key="4">
    <source>
        <dbReference type="ARBA" id="ARBA00022692"/>
    </source>
</evidence>
<reference evidence="9 10" key="2">
    <citation type="journal article" date="2011" name="Stand. Genomic Sci.">
        <title>Complete genome sequence of Mahella australiensis type strain (50-1 BON).</title>
        <authorList>
            <person name="Sikorski J."/>
            <person name="Teshima H."/>
            <person name="Nolan M."/>
            <person name="Lucas S."/>
            <person name="Hammon N."/>
            <person name="Deshpande S."/>
            <person name="Cheng J.F."/>
            <person name="Pitluck S."/>
            <person name="Liolios K."/>
            <person name="Pagani I."/>
            <person name="Ivanova N."/>
            <person name="Huntemann M."/>
            <person name="Mavromatis K."/>
            <person name="Ovchinikova G."/>
            <person name="Pati A."/>
            <person name="Tapia R."/>
            <person name="Han C."/>
            <person name="Goodwin L."/>
            <person name="Chen A."/>
            <person name="Palaniappan K."/>
            <person name="Land M."/>
            <person name="Hauser L."/>
            <person name="Ngatchou-Djao O.D."/>
            <person name="Rohde M."/>
            <person name="Pukall R."/>
            <person name="Spring S."/>
            <person name="Abt B."/>
            <person name="Goker M."/>
            <person name="Detter J.C."/>
            <person name="Woyke T."/>
            <person name="Bristow J."/>
            <person name="Markowitz V."/>
            <person name="Hugenholtz P."/>
            <person name="Eisen J.A."/>
            <person name="Kyrpides N.C."/>
            <person name="Klenk H.P."/>
            <person name="Lapidus A."/>
        </authorList>
    </citation>
    <scope>NUCLEOTIDE SEQUENCE [LARGE SCALE GENOMIC DNA]</scope>
    <source>
        <strain evidence="10">DSM 15567 / CIP 107919 / 50-1 BON</strain>
    </source>
</reference>
<dbReference type="GO" id="GO:0005886">
    <property type="term" value="C:plasma membrane"/>
    <property type="evidence" value="ECO:0007669"/>
    <property type="project" value="UniProtKB-SubCell"/>
</dbReference>
<evidence type="ECO:0000256" key="6">
    <source>
        <dbReference type="ARBA" id="ARBA00023136"/>
    </source>
</evidence>
<comment type="subcellular location">
    <subcellularLocation>
        <location evidence="1 7">Cell membrane</location>
        <topology evidence="1 7">Multi-pass membrane protein</topology>
    </subcellularLocation>
</comment>
<dbReference type="CDD" id="cd06261">
    <property type="entry name" value="TM_PBP2"/>
    <property type="match status" value="1"/>
</dbReference>
<evidence type="ECO:0000259" key="8">
    <source>
        <dbReference type="PROSITE" id="PS50928"/>
    </source>
</evidence>
<dbReference type="PROSITE" id="PS50928">
    <property type="entry name" value="ABC_TM1"/>
    <property type="match status" value="1"/>
</dbReference>
<dbReference type="SUPFAM" id="SSF161098">
    <property type="entry name" value="MetI-like"/>
    <property type="match status" value="1"/>
</dbReference>
<organism evidence="9 10">
    <name type="scientific">Mahella australiensis (strain DSM 15567 / CIP 107919 / 50-1 BON)</name>
    <dbReference type="NCBI Taxonomy" id="697281"/>
    <lineage>
        <taxon>Bacteria</taxon>
        <taxon>Bacillati</taxon>
        <taxon>Bacillota</taxon>
        <taxon>Clostridia</taxon>
        <taxon>Thermoanaerobacterales</taxon>
        <taxon>Thermoanaerobacterales Family IV. Incertae Sedis</taxon>
        <taxon>Mahella</taxon>
    </lineage>
</organism>